<evidence type="ECO:0000256" key="3">
    <source>
        <dbReference type="ARBA" id="ARBA00011950"/>
    </source>
</evidence>
<dbReference type="OrthoDB" id="9803224at2"/>
<keyword evidence="5" id="KW-0808">Transferase</keyword>
<accession>A0A2C9CNE3</accession>
<evidence type="ECO:0000256" key="12">
    <source>
        <dbReference type="ARBA" id="ARBA00032474"/>
    </source>
</evidence>
<evidence type="ECO:0000256" key="7">
    <source>
        <dbReference type="ARBA" id="ARBA00025448"/>
    </source>
</evidence>
<dbReference type="InterPro" id="IPR036563">
    <property type="entry name" value="MoaE_sf"/>
</dbReference>
<gene>
    <name evidence="14" type="ORF">SAMN06273572_101553</name>
</gene>
<evidence type="ECO:0000256" key="6">
    <source>
        <dbReference type="ARBA" id="ARBA00023150"/>
    </source>
</evidence>
<evidence type="ECO:0000256" key="10">
    <source>
        <dbReference type="ARBA" id="ARBA00030407"/>
    </source>
</evidence>
<comment type="similarity">
    <text evidence="2">Belongs to the MoaE family.</text>
</comment>
<proteinExistence type="inferred from homology"/>
<name>A0A2C9CNE3_9RHOB</name>
<evidence type="ECO:0000256" key="2">
    <source>
        <dbReference type="ARBA" id="ARBA00005426"/>
    </source>
</evidence>
<dbReference type="EMBL" id="OCTN01000001">
    <property type="protein sequence ID" value="SOH92705.1"/>
    <property type="molecule type" value="Genomic_DNA"/>
</dbReference>
<dbReference type="Proteomes" id="UP000220034">
    <property type="component" value="Unassembled WGS sequence"/>
</dbReference>
<dbReference type="Pfam" id="PF02391">
    <property type="entry name" value="MoaE"/>
    <property type="match status" value="1"/>
</dbReference>
<dbReference type="RefSeq" id="WP_097928270.1">
    <property type="nucleotide sequence ID" value="NZ_OCTN01000001.1"/>
</dbReference>
<evidence type="ECO:0000313" key="14">
    <source>
        <dbReference type="EMBL" id="SOH92705.1"/>
    </source>
</evidence>
<dbReference type="UniPathway" id="UPA00344"/>
<dbReference type="Gene3D" id="3.90.1170.40">
    <property type="entry name" value="Molybdopterin biosynthesis MoaE subunit"/>
    <property type="match status" value="1"/>
</dbReference>
<evidence type="ECO:0000256" key="8">
    <source>
        <dbReference type="ARBA" id="ARBA00026066"/>
    </source>
</evidence>
<dbReference type="NCBIfam" id="NF007959">
    <property type="entry name" value="PRK10678.1"/>
    <property type="match status" value="1"/>
</dbReference>
<comment type="subunit">
    <text evidence="8">Heterotetramer of 2 MoaD subunits and 2 MoaE subunits. Also stable as homodimer. The enzyme changes between these two forms during catalysis.</text>
</comment>
<reference evidence="15" key="1">
    <citation type="submission" date="2017-09" db="EMBL/GenBank/DDBJ databases">
        <authorList>
            <person name="Varghese N."/>
            <person name="Submissions S."/>
        </authorList>
    </citation>
    <scope>NUCLEOTIDE SEQUENCE [LARGE SCALE GENOMIC DNA]</scope>
    <source>
        <strain evidence="15">C7</strain>
    </source>
</reference>
<organism evidence="14 15">
    <name type="scientific">Pontivivens marinum</name>
    <dbReference type="NCBI Taxonomy" id="1690039"/>
    <lineage>
        <taxon>Bacteria</taxon>
        <taxon>Pseudomonadati</taxon>
        <taxon>Pseudomonadota</taxon>
        <taxon>Alphaproteobacteria</taxon>
        <taxon>Rhodobacterales</taxon>
        <taxon>Paracoccaceae</taxon>
        <taxon>Pontivivens</taxon>
    </lineage>
</organism>
<sequence>MSVSVQTEDFDVGAEIAALTQDRTDIGAVVTFTGLVRDMGGAQAVSAMELEHWPGMTEQALEQIAAEASARWPLQAARIVHRYGPLLPGDQIVLVAAASPHRGAAFEAAEYMMDFLKTRAPFWKKETTPDGARWVDARDADDAAQARWDQG</sequence>
<dbReference type="FunFam" id="3.90.1170.40:FF:000001">
    <property type="entry name" value="Molybdopterin synthase catalytic subunit MoaE"/>
    <property type="match status" value="1"/>
</dbReference>
<keyword evidence="15" id="KW-1185">Reference proteome</keyword>
<evidence type="ECO:0000256" key="11">
    <source>
        <dbReference type="ARBA" id="ARBA00030781"/>
    </source>
</evidence>
<dbReference type="SUPFAM" id="SSF54690">
    <property type="entry name" value="Molybdopterin synthase subunit MoaE"/>
    <property type="match status" value="1"/>
</dbReference>
<comment type="catalytic activity">
    <reaction evidence="13">
        <text>2 [molybdopterin-synthase sulfur-carrier protein]-C-terminal-Gly-aminoethanethioate + cyclic pyranopterin phosphate + H2O = molybdopterin + 2 [molybdopterin-synthase sulfur-carrier protein]-C-terminal Gly-Gly + 2 H(+)</text>
        <dbReference type="Rhea" id="RHEA:26333"/>
        <dbReference type="Rhea" id="RHEA-COMP:12202"/>
        <dbReference type="Rhea" id="RHEA-COMP:19907"/>
        <dbReference type="ChEBI" id="CHEBI:15377"/>
        <dbReference type="ChEBI" id="CHEBI:15378"/>
        <dbReference type="ChEBI" id="CHEBI:58698"/>
        <dbReference type="ChEBI" id="CHEBI:59648"/>
        <dbReference type="ChEBI" id="CHEBI:90778"/>
        <dbReference type="ChEBI" id="CHEBI:232372"/>
        <dbReference type="EC" id="2.8.1.12"/>
    </reaction>
</comment>
<evidence type="ECO:0000256" key="4">
    <source>
        <dbReference type="ARBA" id="ARBA00013858"/>
    </source>
</evidence>
<dbReference type="PANTHER" id="PTHR23404">
    <property type="entry name" value="MOLYBDOPTERIN SYNTHASE RELATED"/>
    <property type="match status" value="1"/>
</dbReference>
<dbReference type="GO" id="GO:0030366">
    <property type="term" value="F:molybdopterin synthase activity"/>
    <property type="evidence" value="ECO:0007669"/>
    <property type="project" value="UniProtKB-EC"/>
</dbReference>
<dbReference type="InterPro" id="IPR003448">
    <property type="entry name" value="Mopterin_biosynth_MoaE"/>
</dbReference>
<evidence type="ECO:0000313" key="15">
    <source>
        <dbReference type="Proteomes" id="UP000220034"/>
    </source>
</evidence>
<keyword evidence="6" id="KW-0501">Molybdenum cofactor biosynthesis</keyword>
<protein>
    <recommendedName>
        <fullName evidence="4">Molybdopterin synthase catalytic subunit</fullName>
        <ecNumber evidence="3">2.8.1.12</ecNumber>
    </recommendedName>
    <alternativeName>
        <fullName evidence="11">MPT synthase subunit 2</fullName>
    </alternativeName>
    <alternativeName>
        <fullName evidence="9">Molybdenum cofactor biosynthesis protein E</fullName>
    </alternativeName>
    <alternativeName>
        <fullName evidence="10">Molybdopterin-converting factor large subunit</fullName>
    </alternativeName>
    <alternativeName>
        <fullName evidence="12">Molybdopterin-converting factor subunit 2</fullName>
    </alternativeName>
</protein>
<comment type="function">
    <text evidence="7">Converts molybdopterin precursor Z into molybdopterin. This requires the incorporation of two sulfur atoms into precursor Z to generate a dithiolene group. The sulfur is provided by MoaD.</text>
</comment>
<dbReference type="CDD" id="cd00756">
    <property type="entry name" value="MoaE"/>
    <property type="match status" value="1"/>
</dbReference>
<evidence type="ECO:0000256" key="1">
    <source>
        <dbReference type="ARBA" id="ARBA00005046"/>
    </source>
</evidence>
<evidence type="ECO:0000256" key="9">
    <source>
        <dbReference type="ARBA" id="ARBA00029745"/>
    </source>
</evidence>
<dbReference type="GO" id="GO:0006777">
    <property type="term" value="P:Mo-molybdopterin cofactor biosynthetic process"/>
    <property type="evidence" value="ECO:0007669"/>
    <property type="project" value="UniProtKB-KW"/>
</dbReference>
<dbReference type="EC" id="2.8.1.12" evidence="3"/>
<evidence type="ECO:0000256" key="5">
    <source>
        <dbReference type="ARBA" id="ARBA00022679"/>
    </source>
</evidence>
<comment type="pathway">
    <text evidence="1">Cofactor biosynthesis; molybdopterin biosynthesis.</text>
</comment>
<dbReference type="AlphaFoldDB" id="A0A2C9CNE3"/>
<evidence type="ECO:0000256" key="13">
    <source>
        <dbReference type="ARBA" id="ARBA00049878"/>
    </source>
</evidence>